<reference evidence="2" key="1">
    <citation type="submission" date="2015-08" db="EMBL/GenBank/DDBJ databases">
        <title>Complete genome sequence of Rothia mucilaginosa strain NUM-Rm6536.</title>
        <authorList>
            <person name="Nambu T."/>
        </authorList>
    </citation>
    <scope>NUCLEOTIDE SEQUENCE [LARGE SCALE GENOMIC DNA]</scope>
    <source>
        <strain evidence="2">NUM-Rm6536</strain>
    </source>
</reference>
<dbReference type="AlphaFoldDB" id="A0A0K2RZZ4"/>
<dbReference type="EMBL" id="AP014938">
    <property type="protein sequence ID" value="BAS20446.1"/>
    <property type="molecule type" value="Genomic_DNA"/>
</dbReference>
<sequence>MVKLVTVRSSVQTYISYDSTHAISLSHKYPNMRTVKYSYTSRLMWLS</sequence>
<gene>
    <name evidence="1" type="ORF">RM6536_1199</name>
</gene>
<dbReference type="Proteomes" id="UP000066203">
    <property type="component" value="Chromosome"/>
</dbReference>
<protein>
    <submittedName>
        <fullName evidence="1">Uncharacterized protein</fullName>
    </submittedName>
</protein>
<evidence type="ECO:0000313" key="1">
    <source>
        <dbReference type="EMBL" id="BAS20446.1"/>
    </source>
</evidence>
<evidence type="ECO:0000313" key="2">
    <source>
        <dbReference type="Proteomes" id="UP000066203"/>
    </source>
</evidence>
<name>A0A0K2RZZ4_9MICC</name>
<proteinExistence type="predicted"/>
<accession>A0A0K2RZZ4</accession>
<organism evidence="1">
    <name type="scientific">Rothia mucilaginosa</name>
    <dbReference type="NCBI Taxonomy" id="43675"/>
    <lineage>
        <taxon>Bacteria</taxon>
        <taxon>Bacillati</taxon>
        <taxon>Actinomycetota</taxon>
        <taxon>Actinomycetes</taxon>
        <taxon>Micrococcales</taxon>
        <taxon>Micrococcaceae</taxon>
        <taxon>Rothia</taxon>
    </lineage>
</organism>